<name>A0A0B2W4B3_TOXCA</name>
<organism evidence="2 3">
    <name type="scientific">Toxocara canis</name>
    <name type="common">Canine roundworm</name>
    <dbReference type="NCBI Taxonomy" id="6265"/>
    <lineage>
        <taxon>Eukaryota</taxon>
        <taxon>Metazoa</taxon>
        <taxon>Ecdysozoa</taxon>
        <taxon>Nematoda</taxon>
        <taxon>Chromadorea</taxon>
        <taxon>Rhabditida</taxon>
        <taxon>Spirurina</taxon>
        <taxon>Ascaridomorpha</taxon>
        <taxon>Ascaridoidea</taxon>
        <taxon>Toxocaridae</taxon>
        <taxon>Toxocara</taxon>
    </lineage>
</organism>
<keyword evidence="1" id="KW-1133">Transmembrane helix</keyword>
<keyword evidence="1" id="KW-0472">Membrane</keyword>
<feature type="transmembrane region" description="Helical" evidence="1">
    <location>
        <begin position="27"/>
        <end position="46"/>
    </location>
</feature>
<reference evidence="2 3" key="1">
    <citation type="submission" date="2014-11" db="EMBL/GenBank/DDBJ databases">
        <title>Genetic blueprint of the zoonotic pathogen Toxocara canis.</title>
        <authorList>
            <person name="Zhu X.-Q."/>
            <person name="Korhonen P.K."/>
            <person name="Cai H."/>
            <person name="Young N.D."/>
            <person name="Nejsum P."/>
            <person name="von Samson-Himmelstjerna G."/>
            <person name="Boag P.R."/>
            <person name="Tan P."/>
            <person name="Li Q."/>
            <person name="Min J."/>
            <person name="Yang Y."/>
            <person name="Wang X."/>
            <person name="Fang X."/>
            <person name="Hall R.S."/>
            <person name="Hofmann A."/>
            <person name="Sternberg P.W."/>
            <person name="Jex A.R."/>
            <person name="Gasser R.B."/>
        </authorList>
    </citation>
    <scope>NUCLEOTIDE SEQUENCE [LARGE SCALE GENOMIC DNA]</scope>
    <source>
        <strain evidence="2">PN_DK_2014</strain>
    </source>
</reference>
<feature type="transmembrane region" description="Helical" evidence="1">
    <location>
        <begin position="83"/>
        <end position="101"/>
    </location>
</feature>
<keyword evidence="1" id="KW-0812">Transmembrane</keyword>
<feature type="non-terminal residue" evidence="2">
    <location>
        <position position="1"/>
    </location>
</feature>
<sequence length="123" mass="14059">VTSAQVLGKCGRRGNRDCEYYILRFRWLHLNSPVFSHVVIFVLFLVKCIKCKFSGDTFACFSIFCPSVLNPICSALYRQQYSSAIILVALNLQAAFLYNIVEPCLIFPLTNQNNHILFSLWVS</sequence>
<evidence type="ECO:0000313" key="2">
    <source>
        <dbReference type="EMBL" id="KHN88773.1"/>
    </source>
</evidence>
<protein>
    <submittedName>
        <fullName evidence="2">Uncharacterized protein</fullName>
    </submittedName>
</protein>
<accession>A0A0B2W4B3</accession>
<keyword evidence="3" id="KW-1185">Reference proteome</keyword>
<dbReference type="AlphaFoldDB" id="A0A0B2W4B3"/>
<dbReference type="Proteomes" id="UP000031036">
    <property type="component" value="Unassembled WGS sequence"/>
</dbReference>
<proteinExistence type="predicted"/>
<dbReference type="EMBL" id="JPKZ01000186">
    <property type="protein sequence ID" value="KHN88773.1"/>
    <property type="molecule type" value="Genomic_DNA"/>
</dbReference>
<feature type="non-terminal residue" evidence="2">
    <location>
        <position position="123"/>
    </location>
</feature>
<feature type="transmembrane region" description="Helical" evidence="1">
    <location>
        <begin position="58"/>
        <end position="77"/>
    </location>
</feature>
<comment type="caution">
    <text evidence="2">The sequence shown here is derived from an EMBL/GenBank/DDBJ whole genome shotgun (WGS) entry which is preliminary data.</text>
</comment>
<evidence type="ECO:0000313" key="3">
    <source>
        <dbReference type="Proteomes" id="UP000031036"/>
    </source>
</evidence>
<gene>
    <name evidence="2" type="ORF">Tcan_00498</name>
</gene>
<evidence type="ECO:0000256" key="1">
    <source>
        <dbReference type="SAM" id="Phobius"/>
    </source>
</evidence>